<keyword evidence="4" id="KW-0238">DNA-binding</keyword>
<feature type="domain" description="RNA polymerase sigma factor 70 region 4 type 2" evidence="7">
    <location>
        <begin position="128"/>
        <end position="180"/>
    </location>
</feature>
<dbReference type="PANTHER" id="PTHR43133:SF58">
    <property type="entry name" value="ECF RNA POLYMERASE SIGMA FACTOR SIGD"/>
    <property type="match status" value="1"/>
</dbReference>
<sequence>MILTGDELDRAVAAAGRGSRSALSDVLESVRPLVVRYCRARVGAGERHTLSADDVAQEVCMAVMTALPRYTDQGRPFMAFVYGIAAHKVADAHRGAARIKSDPFETIPETMDVDDGPEQAALNADASRRMDRLLSRLPEKQREILVLRLVVGLSAEETADAVGSTPGAVRVAQHRALNKLKNEMTRAGEGR</sequence>
<dbReference type="InterPro" id="IPR013249">
    <property type="entry name" value="RNA_pol_sigma70_r4_t2"/>
</dbReference>
<protein>
    <submittedName>
        <fullName evidence="8">Sigma-70 family RNA polymerase sigma factor</fullName>
    </submittedName>
</protein>
<dbReference type="GO" id="GO:0016987">
    <property type="term" value="F:sigma factor activity"/>
    <property type="evidence" value="ECO:0007669"/>
    <property type="project" value="UniProtKB-KW"/>
</dbReference>
<dbReference type="NCBIfam" id="TIGR02937">
    <property type="entry name" value="sigma70-ECF"/>
    <property type="match status" value="1"/>
</dbReference>
<keyword evidence="2" id="KW-0805">Transcription regulation</keyword>
<comment type="similarity">
    <text evidence="1">Belongs to the sigma-70 factor family. ECF subfamily.</text>
</comment>
<organism evidence="8 9">
    <name type="scientific">Williamsia herbipolensis</name>
    <dbReference type="NCBI Taxonomy" id="1603258"/>
    <lineage>
        <taxon>Bacteria</taxon>
        <taxon>Bacillati</taxon>
        <taxon>Actinomycetota</taxon>
        <taxon>Actinomycetes</taxon>
        <taxon>Mycobacteriales</taxon>
        <taxon>Nocardiaceae</taxon>
        <taxon>Williamsia</taxon>
    </lineage>
</organism>
<dbReference type="SUPFAM" id="SSF88946">
    <property type="entry name" value="Sigma2 domain of RNA polymerase sigma factors"/>
    <property type="match status" value="1"/>
</dbReference>
<name>A0AAU4K225_9NOCA</name>
<keyword evidence="9" id="KW-1185">Reference proteome</keyword>
<evidence type="ECO:0000256" key="2">
    <source>
        <dbReference type="ARBA" id="ARBA00023015"/>
    </source>
</evidence>
<evidence type="ECO:0000256" key="1">
    <source>
        <dbReference type="ARBA" id="ARBA00010641"/>
    </source>
</evidence>
<dbReference type="Pfam" id="PF04542">
    <property type="entry name" value="Sigma70_r2"/>
    <property type="match status" value="1"/>
</dbReference>
<dbReference type="RefSeq" id="WP_045822082.1">
    <property type="nucleotide sequence ID" value="NZ_CP108021.1"/>
</dbReference>
<dbReference type="InterPro" id="IPR007627">
    <property type="entry name" value="RNA_pol_sigma70_r2"/>
</dbReference>
<keyword evidence="3" id="KW-0731">Sigma factor</keyword>
<dbReference type="InterPro" id="IPR036388">
    <property type="entry name" value="WH-like_DNA-bd_sf"/>
</dbReference>
<dbReference type="CDD" id="cd06171">
    <property type="entry name" value="Sigma70_r4"/>
    <property type="match status" value="1"/>
</dbReference>
<evidence type="ECO:0000313" key="9">
    <source>
        <dbReference type="Proteomes" id="UP001432128"/>
    </source>
</evidence>
<proteinExistence type="inferred from homology"/>
<dbReference type="Pfam" id="PF08281">
    <property type="entry name" value="Sigma70_r4_2"/>
    <property type="match status" value="1"/>
</dbReference>
<evidence type="ECO:0000256" key="4">
    <source>
        <dbReference type="ARBA" id="ARBA00023125"/>
    </source>
</evidence>
<evidence type="ECO:0000313" key="8">
    <source>
        <dbReference type="EMBL" id="WUM20126.1"/>
    </source>
</evidence>
<dbReference type="Gene3D" id="1.10.10.10">
    <property type="entry name" value="Winged helix-like DNA-binding domain superfamily/Winged helix DNA-binding domain"/>
    <property type="match status" value="1"/>
</dbReference>
<dbReference type="InterPro" id="IPR013324">
    <property type="entry name" value="RNA_pol_sigma_r3/r4-like"/>
</dbReference>
<dbReference type="AlphaFoldDB" id="A0AAU4K225"/>
<dbReference type="KEGG" id="whr:OG579_20975"/>
<dbReference type="PANTHER" id="PTHR43133">
    <property type="entry name" value="RNA POLYMERASE ECF-TYPE SIGMA FACTO"/>
    <property type="match status" value="1"/>
</dbReference>
<dbReference type="SUPFAM" id="SSF88659">
    <property type="entry name" value="Sigma3 and sigma4 domains of RNA polymerase sigma factors"/>
    <property type="match status" value="1"/>
</dbReference>
<dbReference type="InterPro" id="IPR014284">
    <property type="entry name" value="RNA_pol_sigma-70_dom"/>
</dbReference>
<dbReference type="Proteomes" id="UP001432128">
    <property type="component" value="Chromosome"/>
</dbReference>
<dbReference type="GO" id="GO:0003677">
    <property type="term" value="F:DNA binding"/>
    <property type="evidence" value="ECO:0007669"/>
    <property type="project" value="UniProtKB-KW"/>
</dbReference>
<evidence type="ECO:0000259" key="7">
    <source>
        <dbReference type="Pfam" id="PF08281"/>
    </source>
</evidence>
<dbReference type="EMBL" id="CP108021">
    <property type="protein sequence ID" value="WUM20126.1"/>
    <property type="molecule type" value="Genomic_DNA"/>
</dbReference>
<reference evidence="8 9" key="1">
    <citation type="submission" date="2022-10" db="EMBL/GenBank/DDBJ databases">
        <title>The complete genomes of actinobacterial strains from the NBC collection.</title>
        <authorList>
            <person name="Joergensen T.S."/>
            <person name="Alvarez Arevalo M."/>
            <person name="Sterndorff E.B."/>
            <person name="Faurdal D."/>
            <person name="Vuksanovic O."/>
            <person name="Mourched A.-S."/>
            <person name="Charusanti P."/>
            <person name="Shaw S."/>
            <person name="Blin K."/>
            <person name="Weber T."/>
        </authorList>
    </citation>
    <scope>NUCLEOTIDE SEQUENCE [LARGE SCALE GENOMIC DNA]</scope>
    <source>
        <strain evidence="8 9">NBC_00319</strain>
    </source>
</reference>
<evidence type="ECO:0000259" key="6">
    <source>
        <dbReference type="Pfam" id="PF04542"/>
    </source>
</evidence>
<evidence type="ECO:0000256" key="3">
    <source>
        <dbReference type="ARBA" id="ARBA00023082"/>
    </source>
</evidence>
<dbReference type="InterPro" id="IPR039425">
    <property type="entry name" value="RNA_pol_sigma-70-like"/>
</dbReference>
<evidence type="ECO:0000256" key="5">
    <source>
        <dbReference type="ARBA" id="ARBA00023163"/>
    </source>
</evidence>
<dbReference type="InterPro" id="IPR013325">
    <property type="entry name" value="RNA_pol_sigma_r2"/>
</dbReference>
<gene>
    <name evidence="8" type="ORF">OG579_20975</name>
</gene>
<keyword evidence="5" id="KW-0804">Transcription</keyword>
<feature type="domain" description="RNA polymerase sigma-70 region 2" evidence="6">
    <location>
        <begin position="28"/>
        <end position="98"/>
    </location>
</feature>
<dbReference type="NCBIfam" id="NF007230">
    <property type="entry name" value="PRK09648.1"/>
    <property type="match status" value="1"/>
</dbReference>
<dbReference type="Gene3D" id="1.10.1740.10">
    <property type="match status" value="1"/>
</dbReference>
<dbReference type="GO" id="GO:0006352">
    <property type="term" value="P:DNA-templated transcription initiation"/>
    <property type="evidence" value="ECO:0007669"/>
    <property type="project" value="InterPro"/>
</dbReference>
<accession>A0AAU4K225</accession>